<gene>
    <name evidence="5" type="ORF">PCOR1329_LOCUS46425</name>
</gene>
<protein>
    <recommendedName>
        <fullName evidence="4">ABC transporter family G domain-containing protein</fullName>
    </recommendedName>
</protein>
<name>A0ABN9U9H3_9DINO</name>
<sequence>MQAARALLRTSRSLWEVAFPAVAMNVCVVVESWACPPNDKQLLISGSLVFVLVFLLQLVPAQRVFGLEERKVAWREASVTSLSQVAFSFVGKDLASLAEIFFHAASFTLTFLPLAQTFASGAEVFSVAFALIYCVWGIIHIAAIVFTAQKATMCGVVLGFMAFLFSGAKPESFLLVESLGGLGKFLVLVTPTRWALSHWIFLHMSGRGSFWTSEFAASVLEKYMYDVGFSLKSMQCMRSPGTSSVLERLRAHDGFECSSLPLLLLGALFRFLAAACLLITTGSSRASGGELPLGVASEAGSRLLKACLAAFLVFGAVLNVLLLGGVA</sequence>
<dbReference type="InterPro" id="IPR043926">
    <property type="entry name" value="ABCG_dom"/>
</dbReference>
<evidence type="ECO:0000313" key="6">
    <source>
        <dbReference type="Proteomes" id="UP001189429"/>
    </source>
</evidence>
<keyword evidence="3" id="KW-1133">Transmembrane helix</keyword>
<keyword evidence="1" id="KW-0813">Transport</keyword>
<feature type="transmembrane region" description="Helical" evidence="3">
    <location>
        <begin position="42"/>
        <end position="60"/>
    </location>
</feature>
<dbReference type="EMBL" id="CAUYUJ010015585">
    <property type="protein sequence ID" value="CAK0855900.1"/>
    <property type="molecule type" value="Genomic_DNA"/>
</dbReference>
<dbReference type="Proteomes" id="UP001189429">
    <property type="component" value="Unassembled WGS sequence"/>
</dbReference>
<evidence type="ECO:0000256" key="3">
    <source>
        <dbReference type="SAM" id="Phobius"/>
    </source>
</evidence>
<keyword evidence="6" id="KW-1185">Reference proteome</keyword>
<reference evidence="5" key="1">
    <citation type="submission" date="2023-10" db="EMBL/GenBank/DDBJ databases">
        <authorList>
            <person name="Chen Y."/>
            <person name="Shah S."/>
            <person name="Dougan E. K."/>
            <person name="Thang M."/>
            <person name="Chan C."/>
        </authorList>
    </citation>
    <scope>NUCLEOTIDE SEQUENCE [LARGE SCALE GENOMIC DNA]</scope>
</reference>
<feature type="transmembrane region" description="Helical" evidence="3">
    <location>
        <begin position="17"/>
        <end position="35"/>
    </location>
</feature>
<keyword evidence="2 3" id="KW-0472">Membrane</keyword>
<feature type="transmembrane region" description="Helical" evidence="3">
    <location>
        <begin position="303"/>
        <end position="326"/>
    </location>
</feature>
<evidence type="ECO:0000256" key="1">
    <source>
        <dbReference type="ARBA" id="ARBA00022448"/>
    </source>
</evidence>
<evidence type="ECO:0000313" key="5">
    <source>
        <dbReference type="EMBL" id="CAK0855900.1"/>
    </source>
</evidence>
<dbReference type="Pfam" id="PF19055">
    <property type="entry name" value="ABC2_membrane_7"/>
    <property type="match status" value="1"/>
</dbReference>
<feature type="transmembrane region" description="Helical" evidence="3">
    <location>
        <begin position="260"/>
        <end position="283"/>
    </location>
</feature>
<keyword evidence="3" id="KW-0812">Transmembrane</keyword>
<evidence type="ECO:0000259" key="4">
    <source>
        <dbReference type="Pfam" id="PF19055"/>
    </source>
</evidence>
<feature type="transmembrane region" description="Helical" evidence="3">
    <location>
        <begin position="97"/>
        <end position="118"/>
    </location>
</feature>
<organism evidence="5 6">
    <name type="scientific">Prorocentrum cordatum</name>
    <dbReference type="NCBI Taxonomy" id="2364126"/>
    <lineage>
        <taxon>Eukaryota</taxon>
        <taxon>Sar</taxon>
        <taxon>Alveolata</taxon>
        <taxon>Dinophyceae</taxon>
        <taxon>Prorocentrales</taxon>
        <taxon>Prorocentraceae</taxon>
        <taxon>Prorocentrum</taxon>
    </lineage>
</organism>
<feature type="domain" description="ABC transporter family G" evidence="4">
    <location>
        <begin position="51"/>
        <end position="201"/>
    </location>
</feature>
<comment type="caution">
    <text evidence="5">The sequence shown here is derived from an EMBL/GenBank/DDBJ whole genome shotgun (WGS) entry which is preliminary data.</text>
</comment>
<accession>A0ABN9U9H3</accession>
<feature type="transmembrane region" description="Helical" evidence="3">
    <location>
        <begin position="124"/>
        <end position="146"/>
    </location>
</feature>
<proteinExistence type="predicted"/>
<evidence type="ECO:0000256" key="2">
    <source>
        <dbReference type="ARBA" id="ARBA00023136"/>
    </source>
</evidence>